<feature type="compositionally biased region" description="Basic and acidic residues" evidence="1">
    <location>
        <begin position="154"/>
        <end position="164"/>
    </location>
</feature>
<accession>A0ABQ8TPA9</accession>
<reference evidence="2 3" key="1">
    <citation type="journal article" date="2022" name="Allergy">
        <title>Genome assembly and annotation of Periplaneta americana reveal a comprehensive cockroach allergen profile.</title>
        <authorList>
            <person name="Wang L."/>
            <person name="Xiong Q."/>
            <person name="Saelim N."/>
            <person name="Wang L."/>
            <person name="Nong W."/>
            <person name="Wan A.T."/>
            <person name="Shi M."/>
            <person name="Liu X."/>
            <person name="Cao Q."/>
            <person name="Hui J.H.L."/>
            <person name="Sookrung N."/>
            <person name="Leung T.F."/>
            <person name="Tungtrongchitr A."/>
            <person name="Tsui S.K.W."/>
        </authorList>
    </citation>
    <scope>NUCLEOTIDE SEQUENCE [LARGE SCALE GENOMIC DNA]</scope>
    <source>
        <strain evidence="2">PWHHKU_190912</strain>
    </source>
</reference>
<comment type="caution">
    <text evidence="2">The sequence shown here is derived from an EMBL/GenBank/DDBJ whole genome shotgun (WGS) entry which is preliminary data.</text>
</comment>
<feature type="region of interest" description="Disordered" evidence="1">
    <location>
        <begin position="154"/>
        <end position="201"/>
    </location>
</feature>
<keyword evidence="3" id="KW-1185">Reference proteome</keyword>
<gene>
    <name evidence="2" type="ORF">ANN_09774</name>
</gene>
<proteinExistence type="predicted"/>
<dbReference type="Proteomes" id="UP001148838">
    <property type="component" value="Unassembled WGS sequence"/>
</dbReference>
<evidence type="ECO:0000256" key="1">
    <source>
        <dbReference type="SAM" id="MobiDB-lite"/>
    </source>
</evidence>
<protein>
    <submittedName>
        <fullName evidence="2">Uncharacterized protein</fullName>
    </submittedName>
</protein>
<feature type="compositionally biased region" description="Basic and acidic residues" evidence="1">
    <location>
        <begin position="187"/>
        <end position="197"/>
    </location>
</feature>
<name>A0ABQ8TPA9_PERAM</name>
<evidence type="ECO:0000313" key="3">
    <source>
        <dbReference type="Proteomes" id="UP001148838"/>
    </source>
</evidence>
<feature type="region of interest" description="Disordered" evidence="1">
    <location>
        <begin position="1"/>
        <end position="22"/>
    </location>
</feature>
<organism evidence="2 3">
    <name type="scientific">Periplaneta americana</name>
    <name type="common">American cockroach</name>
    <name type="synonym">Blatta americana</name>
    <dbReference type="NCBI Taxonomy" id="6978"/>
    <lineage>
        <taxon>Eukaryota</taxon>
        <taxon>Metazoa</taxon>
        <taxon>Ecdysozoa</taxon>
        <taxon>Arthropoda</taxon>
        <taxon>Hexapoda</taxon>
        <taxon>Insecta</taxon>
        <taxon>Pterygota</taxon>
        <taxon>Neoptera</taxon>
        <taxon>Polyneoptera</taxon>
        <taxon>Dictyoptera</taxon>
        <taxon>Blattodea</taxon>
        <taxon>Blattoidea</taxon>
        <taxon>Blattidae</taxon>
        <taxon>Blattinae</taxon>
        <taxon>Periplaneta</taxon>
    </lineage>
</organism>
<evidence type="ECO:0000313" key="2">
    <source>
        <dbReference type="EMBL" id="KAJ4447766.1"/>
    </source>
</evidence>
<dbReference type="EMBL" id="JAJSOF020000005">
    <property type="protein sequence ID" value="KAJ4447766.1"/>
    <property type="molecule type" value="Genomic_DNA"/>
</dbReference>
<sequence>MDQRVRVSPSATMLRGNDEGRGDGVTVSMQSGLNLNLQFLPWVLHTHLFKDFLINILPLYWSGKLHTLACSFPKPKSPRLLVMGTHEEIGLRHSMQQCIDTTGSRLQSMSVHIRTTRRTGGRGNVHVALIDETLDLDVEDGQQDYGDIEDELMTRRQKDGQKAEDAEETETSRRRKSARLLTSLSQKESERSRRLRAEIAPLYERYSQRKETILHLCKKKK</sequence>